<keyword evidence="4" id="KW-1185">Reference proteome</keyword>
<evidence type="ECO:0000313" key="4">
    <source>
        <dbReference type="Proteomes" id="UP000599523"/>
    </source>
</evidence>
<dbReference type="Gene3D" id="3.40.190.10">
    <property type="entry name" value="Periplasmic binding protein-like II"/>
    <property type="match status" value="2"/>
</dbReference>
<comment type="caution">
    <text evidence="3">The sequence shown here is derived from an EMBL/GenBank/DDBJ whole genome shotgun (WGS) entry which is preliminary data.</text>
</comment>
<accession>A0A972F7F6</accession>
<evidence type="ECO:0000259" key="2">
    <source>
        <dbReference type="Pfam" id="PF12727"/>
    </source>
</evidence>
<dbReference type="SUPFAM" id="SSF53850">
    <property type="entry name" value="Periplasmic binding protein-like II"/>
    <property type="match status" value="1"/>
</dbReference>
<dbReference type="Pfam" id="PF00126">
    <property type="entry name" value="HTH_1"/>
    <property type="match status" value="1"/>
</dbReference>
<dbReference type="Proteomes" id="UP000599523">
    <property type="component" value="Unassembled WGS sequence"/>
</dbReference>
<dbReference type="PANTHER" id="PTHR38431:SF1">
    <property type="entry name" value="BLL2305 PROTEIN"/>
    <property type="match status" value="1"/>
</dbReference>
<evidence type="ECO:0000259" key="1">
    <source>
        <dbReference type="Pfam" id="PF00126"/>
    </source>
</evidence>
<gene>
    <name evidence="3" type="ORF">GPA21_09380</name>
</gene>
<dbReference type="InterPro" id="IPR024370">
    <property type="entry name" value="PBP_domain"/>
</dbReference>
<dbReference type="InterPro" id="IPR036390">
    <property type="entry name" value="WH_DNA-bd_sf"/>
</dbReference>
<proteinExistence type="predicted"/>
<dbReference type="Gene3D" id="1.10.10.10">
    <property type="entry name" value="Winged helix-like DNA-binding domain superfamily/Winged helix DNA-binding domain"/>
    <property type="match status" value="1"/>
</dbReference>
<dbReference type="InterPro" id="IPR036388">
    <property type="entry name" value="WH-like_DNA-bd_sf"/>
</dbReference>
<feature type="domain" description="PBP" evidence="2">
    <location>
        <begin position="137"/>
        <end position="323"/>
    </location>
</feature>
<protein>
    <submittedName>
        <fullName evidence="3">LysR family transcriptional regulator</fullName>
    </submittedName>
</protein>
<dbReference type="EMBL" id="WTVM01000046">
    <property type="protein sequence ID" value="NMG03184.1"/>
    <property type="molecule type" value="Genomic_DNA"/>
</dbReference>
<dbReference type="InterPro" id="IPR000847">
    <property type="entry name" value="LysR_HTH_N"/>
</dbReference>
<organism evidence="3 4">
    <name type="scientific">Azoarcus taiwanensis</name>
    <dbReference type="NCBI Taxonomy" id="666964"/>
    <lineage>
        <taxon>Bacteria</taxon>
        <taxon>Pseudomonadati</taxon>
        <taxon>Pseudomonadota</taxon>
        <taxon>Betaproteobacteria</taxon>
        <taxon>Rhodocyclales</taxon>
        <taxon>Zoogloeaceae</taxon>
        <taxon>Azoarcus</taxon>
    </lineage>
</organism>
<dbReference type="GO" id="GO:0003700">
    <property type="term" value="F:DNA-binding transcription factor activity"/>
    <property type="evidence" value="ECO:0007669"/>
    <property type="project" value="InterPro"/>
</dbReference>
<reference evidence="3" key="1">
    <citation type="submission" date="2019-12" db="EMBL/GenBank/DDBJ databases">
        <title>Comparative genomics gives insights into the taxonomy of the Azoarcus-Aromatoleum group and reveals separate origins of nif in the plant-associated Azoarcus and non-plant-associated Aromatoleum sub-groups.</title>
        <authorList>
            <person name="Lafos M."/>
            <person name="Maluk M."/>
            <person name="Batista M."/>
            <person name="Junghare M."/>
            <person name="Carmona M."/>
            <person name="Faoro H."/>
            <person name="Cruz L.M."/>
            <person name="Battistoni F."/>
            <person name="De Souza E."/>
            <person name="Pedrosa F."/>
            <person name="Chen W.-M."/>
            <person name="Poole P.S."/>
            <person name="Dixon R.A."/>
            <person name="James E.K."/>
        </authorList>
    </citation>
    <scope>NUCLEOTIDE SEQUENCE</scope>
    <source>
        <strain evidence="3">NSC3</strain>
    </source>
</reference>
<evidence type="ECO:0000313" key="3">
    <source>
        <dbReference type="EMBL" id="NMG03184.1"/>
    </source>
</evidence>
<feature type="domain" description="HTH lysR-type" evidence="1">
    <location>
        <begin position="26"/>
        <end position="80"/>
    </location>
</feature>
<dbReference type="AlphaFoldDB" id="A0A972F7F6"/>
<dbReference type="PANTHER" id="PTHR38431">
    <property type="entry name" value="BLL2305 PROTEIN"/>
    <property type="match status" value="1"/>
</dbReference>
<dbReference type="SUPFAM" id="SSF46785">
    <property type="entry name" value="Winged helix' DNA-binding domain"/>
    <property type="match status" value="1"/>
</dbReference>
<name>A0A972F7F6_9RHOO</name>
<dbReference type="Pfam" id="PF12727">
    <property type="entry name" value="PBP_like"/>
    <property type="match status" value="1"/>
</dbReference>
<dbReference type="RefSeq" id="WP_168987940.1">
    <property type="nucleotide sequence ID" value="NZ_CAWPHM010000271.1"/>
</dbReference>
<sequence length="369" mass="40634">MHRVSLHYSLSPEGGPALLKNPLFDLLQAVHETGSINGAAKALDLSYRHVWGELKRWESSLERTLVTWEKGRPAQLTEFGAKLMWAERQAQARLLPQITALRADLDRVFAVAFDESAHILTFFASHDAALSALSDHARDQRLHLDIRFTGSVDAIRALNEGRCTMAGFHARHDPAVGSLAQKVYKPLLRPGLHKLIGFTRRTQGLIVAAGNPLRLQSLGDLALKRARLSNRARGTGTRVLLEDLLTEQGIRSHDLLGYENEEPSHAAVAEAVASGTADAGIGIEASARARGLDFVPLVEEHYYLACLKSSLEQPATQSLLTLLASDAWQQKLRTLPGYSPDASGEILSMSKVLPWWRFRERKHATAESA</sequence>